<dbReference type="PROSITE" id="PS00018">
    <property type="entry name" value="EF_HAND_1"/>
    <property type="match status" value="2"/>
</dbReference>
<dbReference type="AlphaFoldDB" id="A0A7I8VDI2"/>
<evidence type="ECO:0000313" key="4">
    <source>
        <dbReference type="EMBL" id="CAD5113730.1"/>
    </source>
</evidence>
<keyword evidence="5" id="KW-1185">Reference proteome</keyword>
<dbReference type="InterPro" id="IPR018247">
    <property type="entry name" value="EF_Hand_1_Ca_BS"/>
</dbReference>
<dbReference type="EMBL" id="CAJFCJ010000004">
    <property type="protein sequence ID" value="CAD5113730.1"/>
    <property type="molecule type" value="Genomic_DNA"/>
</dbReference>
<dbReference type="InterPro" id="IPR002048">
    <property type="entry name" value="EF_hand_dom"/>
</dbReference>
<feature type="domain" description="EF-hand" evidence="3">
    <location>
        <begin position="48"/>
        <end position="71"/>
    </location>
</feature>
<dbReference type="InterPro" id="IPR011992">
    <property type="entry name" value="EF-hand-dom_pair"/>
</dbReference>
<proteinExistence type="predicted"/>
<evidence type="ECO:0000313" key="5">
    <source>
        <dbReference type="Proteomes" id="UP000549394"/>
    </source>
</evidence>
<sequence length="100" mass="11662">MKYFQILISFLLLAVTAAFYFTDDEDFGIPIAGKRSNKFEKLLKFKPYDSNGDGFLTEQEFAKLLKSKFRLAVTRILFKLMDTNQDRVLNSAELKKYFQA</sequence>
<accession>A0A7I8VDI2</accession>
<keyword evidence="1" id="KW-0106">Calcium</keyword>
<reference evidence="4 5" key="1">
    <citation type="submission" date="2020-08" db="EMBL/GenBank/DDBJ databases">
        <authorList>
            <person name="Hejnol A."/>
        </authorList>
    </citation>
    <scope>NUCLEOTIDE SEQUENCE [LARGE SCALE GENOMIC DNA]</scope>
</reference>
<dbReference type="OrthoDB" id="343296at2759"/>
<dbReference type="GO" id="GO:0005509">
    <property type="term" value="F:calcium ion binding"/>
    <property type="evidence" value="ECO:0007669"/>
    <property type="project" value="InterPro"/>
</dbReference>
<dbReference type="SUPFAM" id="SSF47473">
    <property type="entry name" value="EF-hand"/>
    <property type="match status" value="1"/>
</dbReference>
<gene>
    <name evidence="4" type="ORF">DGYR_LOCUS2673</name>
</gene>
<dbReference type="PROSITE" id="PS50222">
    <property type="entry name" value="EF_HAND_2"/>
    <property type="match status" value="1"/>
</dbReference>
<evidence type="ECO:0000259" key="3">
    <source>
        <dbReference type="PROSITE" id="PS50222"/>
    </source>
</evidence>
<name>A0A7I8VDI2_9ANNE</name>
<keyword evidence="2" id="KW-0732">Signal</keyword>
<dbReference type="Proteomes" id="UP000549394">
    <property type="component" value="Unassembled WGS sequence"/>
</dbReference>
<feature type="chain" id="PRO_5029910942" evidence="2">
    <location>
        <begin position="19"/>
        <end position="100"/>
    </location>
</feature>
<dbReference type="Gene3D" id="1.10.238.10">
    <property type="entry name" value="EF-hand"/>
    <property type="match status" value="1"/>
</dbReference>
<feature type="signal peptide" evidence="2">
    <location>
        <begin position="1"/>
        <end position="18"/>
    </location>
</feature>
<dbReference type="Pfam" id="PF13499">
    <property type="entry name" value="EF-hand_7"/>
    <property type="match status" value="1"/>
</dbReference>
<comment type="caution">
    <text evidence="4">The sequence shown here is derived from an EMBL/GenBank/DDBJ whole genome shotgun (WGS) entry which is preliminary data.</text>
</comment>
<evidence type="ECO:0000256" key="1">
    <source>
        <dbReference type="ARBA" id="ARBA00022837"/>
    </source>
</evidence>
<protein>
    <submittedName>
        <fullName evidence="4">DgyrCDS2895</fullName>
    </submittedName>
</protein>
<organism evidence="4 5">
    <name type="scientific">Dimorphilus gyrociliatus</name>
    <dbReference type="NCBI Taxonomy" id="2664684"/>
    <lineage>
        <taxon>Eukaryota</taxon>
        <taxon>Metazoa</taxon>
        <taxon>Spiralia</taxon>
        <taxon>Lophotrochozoa</taxon>
        <taxon>Annelida</taxon>
        <taxon>Polychaeta</taxon>
        <taxon>Polychaeta incertae sedis</taxon>
        <taxon>Dinophilidae</taxon>
        <taxon>Dimorphilus</taxon>
    </lineage>
</organism>
<evidence type="ECO:0000256" key="2">
    <source>
        <dbReference type="SAM" id="SignalP"/>
    </source>
</evidence>